<feature type="transmembrane region" description="Helical" evidence="7">
    <location>
        <begin position="326"/>
        <end position="344"/>
    </location>
</feature>
<sequence length="377" mass="40787">MSMVPHIALLLLAPFIGELEDLYGKRPFLFLGFVGLMIADIGYLFAHSVTVYICIRLFQAIVSVGIMPAMLGIFADAVPRQHRTHRISLLMAGQAGGLTFGPIIGGFLLVHWGSMVAFSLSALLNLVVLCLIGTRLPKTSNLQKVRRHRKLTLRCSKSALMSLLLPLSFLIGLLVLDFILAFGHAFVEPQKALYLYKVLNFTPVQFGLLMSTHGLAMLLGLLILSLWGDSANKRVTIVIGLLSNAFLIFSLLFVRQFTSLFFLSLFSGIGGGMVRPLLSAYYLNRTTPQHRSSLIGIKEAVGALGSIVGSLTVVLAGSWLLPHRTFLLGGSIVVGVSLLALFVLRSSHVALPSSAMASSGLHSAEPLPELSEVTLHE</sequence>
<feature type="transmembrane region" description="Helical" evidence="7">
    <location>
        <begin position="158"/>
        <end position="186"/>
    </location>
</feature>
<keyword evidence="4 7" id="KW-0812">Transmembrane</keyword>
<dbReference type="AlphaFoldDB" id="A0A402BFN4"/>
<evidence type="ECO:0000313" key="10">
    <source>
        <dbReference type="Proteomes" id="UP000287171"/>
    </source>
</evidence>
<proteinExistence type="predicted"/>
<gene>
    <name evidence="9" type="ORF">KDA_55560</name>
</gene>
<feature type="transmembrane region" description="Helical" evidence="7">
    <location>
        <begin position="206"/>
        <end position="228"/>
    </location>
</feature>
<dbReference type="InterPro" id="IPR020846">
    <property type="entry name" value="MFS_dom"/>
</dbReference>
<feature type="transmembrane region" description="Helical" evidence="7">
    <location>
        <begin position="235"/>
        <end position="254"/>
    </location>
</feature>
<dbReference type="GO" id="GO:0022857">
    <property type="term" value="F:transmembrane transporter activity"/>
    <property type="evidence" value="ECO:0007669"/>
    <property type="project" value="InterPro"/>
</dbReference>
<dbReference type="InterPro" id="IPR011701">
    <property type="entry name" value="MFS"/>
</dbReference>
<dbReference type="Proteomes" id="UP000287171">
    <property type="component" value="Unassembled WGS sequence"/>
</dbReference>
<feature type="transmembrane region" description="Helical" evidence="7">
    <location>
        <begin position="116"/>
        <end position="137"/>
    </location>
</feature>
<keyword evidence="6 7" id="KW-0472">Membrane</keyword>
<feature type="transmembrane region" description="Helical" evidence="7">
    <location>
        <begin position="87"/>
        <end position="110"/>
    </location>
</feature>
<dbReference type="InterPro" id="IPR036259">
    <property type="entry name" value="MFS_trans_sf"/>
</dbReference>
<evidence type="ECO:0000256" key="5">
    <source>
        <dbReference type="ARBA" id="ARBA00022989"/>
    </source>
</evidence>
<organism evidence="9 10">
    <name type="scientific">Dictyobacter alpinus</name>
    <dbReference type="NCBI Taxonomy" id="2014873"/>
    <lineage>
        <taxon>Bacteria</taxon>
        <taxon>Bacillati</taxon>
        <taxon>Chloroflexota</taxon>
        <taxon>Ktedonobacteria</taxon>
        <taxon>Ktedonobacterales</taxon>
        <taxon>Dictyobacteraceae</taxon>
        <taxon>Dictyobacter</taxon>
    </lineage>
</organism>
<keyword evidence="5 7" id="KW-1133">Transmembrane helix</keyword>
<feature type="transmembrane region" description="Helical" evidence="7">
    <location>
        <begin position="57"/>
        <end position="75"/>
    </location>
</feature>
<keyword evidence="2" id="KW-0813">Transport</keyword>
<evidence type="ECO:0000259" key="8">
    <source>
        <dbReference type="PROSITE" id="PS50850"/>
    </source>
</evidence>
<dbReference type="PROSITE" id="PS50850">
    <property type="entry name" value="MFS"/>
    <property type="match status" value="1"/>
</dbReference>
<keyword evidence="10" id="KW-1185">Reference proteome</keyword>
<evidence type="ECO:0000256" key="3">
    <source>
        <dbReference type="ARBA" id="ARBA00022475"/>
    </source>
</evidence>
<dbReference type="PANTHER" id="PTHR43414">
    <property type="entry name" value="MULTIDRUG RESISTANCE PROTEIN MDTG"/>
    <property type="match status" value="1"/>
</dbReference>
<reference evidence="10" key="1">
    <citation type="submission" date="2018-12" db="EMBL/GenBank/DDBJ databases">
        <title>Tengunoibacter tsumagoiensis gen. nov., sp. nov., Dictyobacter kobayashii sp. nov., D. alpinus sp. nov., and D. joshuensis sp. nov. and description of Dictyobacteraceae fam. nov. within the order Ktedonobacterales isolated from Tengu-no-mugimeshi.</title>
        <authorList>
            <person name="Wang C.M."/>
            <person name="Zheng Y."/>
            <person name="Sakai Y."/>
            <person name="Toyoda A."/>
            <person name="Minakuchi Y."/>
            <person name="Abe K."/>
            <person name="Yokota A."/>
            <person name="Yabe S."/>
        </authorList>
    </citation>
    <scope>NUCLEOTIDE SEQUENCE [LARGE SCALE GENOMIC DNA]</scope>
    <source>
        <strain evidence="10">Uno16</strain>
    </source>
</reference>
<feature type="transmembrane region" description="Helical" evidence="7">
    <location>
        <begin position="260"/>
        <end position="283"/>
    </location>
</feature>
<evidence type="ECO:0000256" key="6">
    <source>
        <dbReference type="ARBA" id="ARBA00023136"/>
    </source>
</evidence>
<dbReference type="GO" id="GO:0005886">
    <property type="term" value="C:plasma membrane"/>
    <property type="evidence" value="ECO:0007669"/>
    <property type="project" value="UniProtKB-SubCell"/>
</dbReference>
<accession>A0A402BFN4</accession>
<keyword evidence="3" id="KW-1003">Cell membrane</keyword>
<dbReference type="Gene3D" id="1.20.1250.20">
    <property type="entry name" value="MFS general substrate transporter like domains"/>
    <property type="match status" value="1"/>
</dbReference>
<dbReference type="EMBL" id="BIFT01000002">
    <property type="protein sequence ID" value="GCE30072.1"/>
    <property type="molecule type" value="Genomic_DNA"/>
</dbReference>
<protein>
    <submittedName>
        <fullName evidence="9">MFS transporter</fullName>
    </submittedName>
</protein>
<dbReference type="Pfam" id="PF07690">
    <property type="entry name" value="MFS_1"/>
    <property type="match status" value="2"/>
</dbReference>
<evidence type="ECO:0000256" key="7">
    <source>
        <dbReference type="SAM" id="Phobius"/>
    </source>
</evidence>
<evidence type="ECO:0000313" key="9">
    <source>
        <dbReference type="EMBL" id="GCE30072.1"/>
    </source>
</evidence>
<dbReference type="PANTHER" id="PTHR43414:SF6">
    <property type="entry name" value="MULTIDRUG RESISTANCE PROTEIN MDTG"/>
    <property type="match status" value="1"/>
</dbReference>
<evidence type="ECO:0000256" key="2">
    <source>
        <dbReference type="ARBA" id="ARBA00022448"/>
    </source>
</evidence>
<evidence type="ECO:0000256" key="1">
    <source>
        <dbReference type="ARBA" id="ARBA00004651"/>
    </source>
</evidence>
<comment type="subcellular location">
    <subcellularLocation>
        <location evidence="1">Cell membrane</location>
        <topology evidence="1">Multi-pass membrane protein</topology>
    </subcellularLocation>
</comment>
<feature type="transmembrane region" description="Helical" evidence="7">
    <location>
        <begin position="28"/>
        <end position="45"/>
    </location>
</feature>
<comment type="caution">
    <text evidence="9">The sequence shown here is derived from an EMBL/GenBank/DDBJ whole genome shotgun (WGS) entry which is preliminary data.</text>
</comment>
<dbReference type="SUPFAM" id="SSF103473">
    <property type="entry name" value="MFS general substrate transporter"/>
    <property type="match status" value="1"/>
</dbReference>
<evidence type="ECO:0000256" key="4">
    <source>
        <dbReference type="ARBA" id="ARBA00022692"/>
    </source>
</evidence>
<name>A0A402BFN4_9CHLR</name>
<feature type="transmembrane region" description="Helical" evidence="7">
    <location>
        <begin position="295"/>
        <end position="320"/>
    </location>
</feature>
<feature type="domain" description="Major facilitator superfamily (MFS) profile" evidence="8">
    <location>
        <begin position="1"/>
        <end position="348"/>
    </location>
</feature>